<feature type="region of interest" description="Disordered" evidence="1">
    <location>
        <begin position="355"/>
        <end position="486"/>
    </location>
</feature>
<feature type="compositionally biased region" description="Low complexity" evidence="1">
    <location>
        <begin position="1672"/>
        <end position="1685"/>
    </location>
</feature>
<feature type="region of interest" description="Disordered" evidence="1">
    <location>
        <begin position="95"/>
        <end position="340"/>
    </location>
</feature>
<feature type="compositionally biased region" description="Basic residues" evidence="1">
    <location>
        <begin position="239"/>
        <end position="255"/>
    </location>
</feature>
<feature type="compositionally biased region" description="Polar residues" evidence="1">
    <location>
        <begin position="1456"/>
        <end position="1465"/>
    </location>
</feature>
<feature type="compositionally biased region" description="Polar residues" evidence="1">
    <location>
        <begin position="850"/>
        <end position="862"/>
    </location>
</feature>
<reference evidence="2" key="1">
    <citation type="journal article" date="2020" name="Stud. Mycol.">
        <title>101 Dothideomycetes genomes: a test case for predicting lifestyles and emergence of pathogens.</title>
        <authorList>
            <person name="Haridas S."/>
            <person name="Albert R."/>
            <person name="Binder M."/>
            <person name="Bloem J."/>
            <person name="Labutti K."/>
            <person name="Salamov A."/>
            <person name="Andreopoulos B."/>
            <person name="Baker S."/>
            <person name="Barry K."/>
            <person name="Bills G."/>
            <person name="Bluhm B."/>
            <person name="Cannon C."/>
            <person name="Castanera R."/>
            <person name="Culley D."/>
            <person name="Daum C."/>
            <person name="Ezra D."/>
            <person name="Gonzalez J."/>
            <person name="Henrissat B."/>
            <person name="Kuo A."/>
            <person name="Liang C."/>
            <person name="Lipzen A."/>
            <person name="Lutzoni F."/>
            <person name="Magnuson J."/>
            <person name="Mondo S."/>
            <person name="Nolan M."/>
            <person name="Ohm R."/>
            <person name="Pangilinan J."/>
            <person name="Park H.-J."/>
            <person name="Ramirez L."/>
            <person name="Alfaro M."/>
            <person name="Sun H."/>
            <person name="Tritt A."/>
            <person name="Yoshinaga Y."/>
            <person name="Zwiers L.-H."/>
            <person name="Turgeon B."/>
            <person name="Goodwin S."/>
            <person name="Spatafora J."/>
            <person name="Crous P."/>
            <person name="Grigoriev I."/>
        </authorList>
    </citation>
    <scope>NUCLEOTIDE SEQUENCE</scope>
    <source>
        <strain evidence="2">Tuck. ex Michener</strain>
    </source>
</reference>
<feature type="compositionally biased region" description="Basic and acidic residues" evidence="1">
    <location>
        <begin position="893"/>
        <end position="912"/>
    </location>
</feature>
<feature type="compositionally biased region" description="Basic and acidic residues" evidence="1">
    <location>
        <begin position="772"/>
        <end position="787"/>
    </location>
</feature>
<feature type="compositionally biased region" description="Polar residues" evidence="1">
    <location>
        <begin position="382"/>
        <end position="396"/>
    </location>
</feature>
<dbReference type="OrthoDB" id="5382102at2759"/>
<feature type="compositionally biased region" description="Basic residues" evidence="1">
    <location>
        <begin position="515"/>
        <end position="529"/>
    </location>
</feature>
<evidence type="ECO:0000313" key="3">
    <source>
        <dbReference type="Proteomes" id="UP000800092"/>
    </source>
</evidence>
<feature type="region of interest" description="Disordered" evidence="1">
    <location>
        <begin position="1421"/>
        <end position="1686"/>
    </location>
</feature>
<feature type="compositionally biased region" description="Polar residues" evidence="1">
    <location>
        <begin position="327"/>
        <end position="338"/>
    </location>
</feature>
<feature type="compositionally biased region" description="Low complexity" evidence="1">
    <location>
        <begin position="597"/>
        <end position="607"/>
    </location>
</feature>
<feature type="compositionally biased region" description="Polar residues" evidence="1">
    <location>
        <begin position="104"/>
        <end position="123"/>
    </location>
</feature>
<organism evidence="2 3">
    <name type="scientific">Viridothelium virens</name>
    <name type="common">Speckled blister lichen</name>
    <name type="synonym">Trypethelium virens</name>
    <dbReference type="NCBI Taxonomy" id="1048519"/>
    <lineage>
        <taxon>Eukaryota</taxon>
        <taxon>Fungi</taxon>
        <taxon>Dikarya</taxon>
        <taxon>Ascomycota</taxon>
        <taxon>Pezizomycotina</taxon>
        <taxon>Dothideomycetes</taxon>
        <taxon>Dothideomycetes incertae sedis</taxon>
        <taxon>Trypetheliales</taxon>
        <taxon>Trypetheliaceae</taxon>
        <taxon>Viridothelium</taxon>
    </lineage>
</organism>
<feature type="region of interest" description="Disordered" evidence="1">
    <location>
        <begin position="975"/>
        <end position="1005"/>
    </location>
</feature>
<feature type="compositionally biased region" description="Basic and acidic residues" evidence="1">
    <location>
        <begin position="977"/>
        <end position="988"/>
    </location>
</feature>
<feature type="region of interest" description="Disordered" evidence="1">
    <location>
        <begin position="499"/>
        <end position="639"/>
    </location>
</feature>
<feature type="region of interest" description="Disordered" evidence="1">
    <location>
        <begin position="1297"/>
        <end position="1366"/>
    </location>
</feature>
<feature type="compositionally biased region" description="Basic and acidic residues" evidence="1">
    <location>
        <begin position="1349"/>
        <end position="1366"/>
    </location>
</feature>
<feature type="compositionally biased region" description="Basic and acidic residues" evidence="1">
    <location>
        <begin position="1467"/>
        <end position="1482"/>
    </location>
</feature>
<feature type="compositionally biased region" description="Basic and acidic residues" evidence="1">
    <location>
        <begin position="359"/>
        <end position="380"/>
    </location>
</feature>
<feature type="compositionally biased region" description="Basic and acidic residues" evidence="1">
    <location>
        <begin position="256"/>
        <end position="267"/>
    </location>
</feature>
<feature type="compositionally biased region" description="Polar residues" evidence="1">
    <location>
        <begin position="714"/>
        <end position="731"/>
    </location>
</feature>
<feature type="compositionally biased region" description="Polar residues" evidence="1">
    <location>
        <begin position="1421"/>
        <end position="1430"/>
    </location>
</feature>
<proteinExistence type="predicted"/>
<feature type="compositionally biased region" description="Basic and acidic residues" evidence="1">
    <location>
        <begin position="275"/>
        <end position="295"/>
    </location>
</feature>
<dbReference type="PANTHER" id="PTHR42105:SF1">
    <property type="entry name" value="TRANSALDOLASE"/>
    <property type="match status" value="1"/>
</dbReference>
<feature type="compositionally biased region" description="Polar residues" evidence="1">
    <location>
        <begin position="915"/>
        <end position="931"/>
    </location>
</feature>
<dbReference type="EMBL" id="ML991785">
    <property type="protein sequence ID" value="KAF2236365.1"/>
    <property type="molecule type" value="Genomic_DNA"/>
</dbReference>
<feature type="region of interest" description="Disordered" evidence="1">
    <location>
        <begin position="1"/>
        <end position="35"/>
    </location>
</feature>
<keyword evidence="3" id="KW-1185">Reference proteome</keyword>
<feature type="compositionally biased region" description="Polar residues" evidence="1">
    <location>
        <begin position="175"/>
        <end position="186"/>
    </location>
</feature>
<feature type="compositionally biased region" description="Basic and acidic residues" evidence="1">
    <location>
        <begin position="447"/>
        <end position="472"/>
    </location>
</feature>
<accession>A0A6A6HE46</accession>
<sequence>MGVDTTKPPLPAPTDESGLSSTEKSGFVPDDLATDVSRMTDKTSFSIPEDGSPITISTKKIANDNLSLKKGRHQSQTSLLIEYFEGGKESDKLKTRPSVRVKVTPSSARKASSGSDHIQITETGKNRKPSYTRRISLGGKNEKLQLGVPEGTEVSYSDESNVSGRPPVEVEVLHNNGSELSASNVARGSHGVLAASDISSMPPDSMLEGGAQPAGVQRRRSRSVERTVEQSDDGTLKAPARRRSRSLSRERIKKRVMQELAERPKESSRHKHRSDRTSSKDYSRHRSSRHSREDDPISGAESSHLSASNVSGSAVSGSAVSGSQQSFRSGTSGSSITNPKLLHTVEDAIRRLILPELNALKEERKTDHSQRRSDREHRDSYASANRDSYASASTGVSRDDPQRRLSKSSSAPNVIKKPKVVLNRDEDDSGVTLAHGDSVKSRKVRRSSRESTSERSLNSRDTQDTVIRDEKVHRKKSKDSHRVRDAAAAGLAGGILTAAALRHHDSRTSMDSSGKKKKRRSKSSTRSHSHSVAESLEASPRKDRVPPMPMRSEMEDSELTRDSILSAETQRPDSMDSIGIEPPIREVSRGSIQEAVSPTSRTPTRTPNTLQQNLGTQHSNASREEIATRETVPSRSISGKAKAAGLAAAGLGGTLATKHVYDQFSGEPEPISAHDYASQHSERAVSPVQSEVSYDKGGTERLDLRDSGSAAHRSVSNLSLHSAASSPSTKQARSRKRPRGINLETGSEVLGNGSGEMDAGVQTPGQENYDDWYERQHEENERIRRSLDSPSQRDSSVVDYKHLSTYTDESLDAPDADKVTAEQDVREIGANPDYVRTPLAVESAVASLHEPSSISVRSSQSGPLLKRDGHSNQELARQQQERDFVDDQATPTGEDRYSPSKDRWAALRDHARTISGKSTDSGEWRQPSTESQRIRMSATGIPDANDPMPEIGHGIEDGSEINTNPSIIQGPIGGTPRARDTWGYDDSHSPAQNSTPVGHHDAQQISMQRGKASLLPAAAAAVAGAGVGAALVDHQMSKGNYEQDQRRSEQQPFVEDDQSEEMHENMGEDPYVTQDYISPSPEQNRDEGYISARSPRAYTPEPYHKGSKLLDDDGFRSLDDGMGMEDPFTAPRHVRHLSGNSHGMASPLYDAATGKGMDSIKSKDVVALMDHLTVRDAQRNARDTEILVTLVRSAAEMRNSFEEMKKFIAEQDRMIMANTDKDADITVQKVLGGPRPQPEGSPRIIRRATDDSEDVQAKRKNIFRRALKGLGSKSSNDISRMEGMLTQLLTEVEELKANPNTVAQPSARDPSLNSYENLRAAPDPGYEPEGQAGTGSTATNSGYLSNNPSRERTMHSGYDGRRGSEHRISTVMEGDEDLDEQDDTMLDDGYINTERLLTPTQEARPSNNLAYDSPTRQIPQFQGAQSNENTPRTERKSSKHQSNTSSLIGIPRISRWSKTTASSAPDNYRRDSRDKERPESEASRSGSQVDVLGPYDDEYDVHPDDRLRSQNSLNDPAAEEHYQQEYQRTQSPLVPGEDPIPEDELYVDDPKYQAHRNSLNLQHPQPRPGPTSRHKTNLESQAFAFGNPRSPDADLLGSNPSLSLARNRLSGGMGNMSPVQSDGGSSNGSYNAPVRTSRTRDEGPLVPQQSPHQTQTSYTASQRPPKISVQDNSGYNNKPYNNYSSPLGSGTLLEPIEEVRYSLESEGGGLRGGGGYDPLTSSANRYPMVEIGVDTPDLHRQLSPDPSASPGLGARGLQAAQPGQRKITGPRPMGSRSPGSRAIASGQGQAIGRKPVHKSQESFGAASGESETF</sequence>
<evidence type="ECO:0000256" key="1">
    <source>
        <dbReference type="SAM" id="MobiDB-lite"/>
    </source>
</evidence>
<feature type="compositionally biased region" description="Polar residues" evidence="1">
    <location>
        <begin position="1398"/>
        <end position="1414"/>
    </location>
</feature>
<name>A0A6A6HE46_VIRVR</name>
<dbReference type="Proteomes" id="UP000800092">
    <property type="component" value="Unassembled WGS sequence"/>
</dbReference>
<feature type="region of interest" description="Disordered" evidence="1">
    <location>
        <begin position="666"/>
        <end position="799"/>
    </location>
</feature>
<gene>
    <name evidence="2" type="ORF">EV356DRAFT_530987</name>
</gene>
<feature type="compositionally biased region" description="Polar residues" evidence="1">
    <location>
        <begin position="1647"/>
        <end position="1662"/>
    </location>
</feature>
<feature type="compositionally biased region" description="Polar residues" evidence="1">
    <location>
        <begin position="1334"/>
        <end position="1348"/>
    </location>
</feature>
<feature type="compositionally biased region" description="Polar residues" evidence="1">
    <location>
        <begin position="608"/>
        <end position="620"/>
    </location>
</feature>
<feature type="compositionally biased region" description="Basic and acidic residues" evidence="1">
    <location>
        <begin position="552"/>
        <end position="561"/>
    </location>
</feature>
<dbReference type="PANTHER" id="PTHR42105">
    <property type="entry name" value="DIM2-ASSOCIATED PROTEIN 1"/>
    <property type="match status" value="1"/>
</dbReference>
<feature type="compositionally biased region" description="Polar residues" evidence="1">
    <location>
        <begin position="1617"/>
        <end position="1636"/>
    </location>
</feature>
<feature type="region of interest" description="Disordered" evidence="1">
    <location>
        <begin position="1738"/>
        <end position="1813"/>
    </location>
</feature>
<feature type="compositionally biased region" description="Polar residues" evidence="1">
    <location>
        <begin position="154"/>
        <end position="163"/>
    </location>
</feature>
<protein>
    <submittedName>
        <fullName evidence="2">Uncharacterized protein</fullName>
    </submittedName>
</protein>
<feature type="compositionally biased region" description="Low complexity" evidence="1">
    <location>
        <begin position="306"/>
        <end position="326"/>
    </location>
</feature>
<feature type="compositionally biased region" description="Basic and acidic residues" evidence="1">
    <location>
        <begin position="693"/>
        <end position="706"/>
    </location>
</feature>
<feature type="region of interest" description="Disordered" evidence="1">
    <location>
        <begin position="1039"/>
        <end position="1110"/>
    </location>
</feature>
<feature type="region of interest" description="Disordered" evidence="1">
    <location>
        <begin position="1395"/>
        <end position="1414"/>
    </location>
</feature>
<evidence type="ECO:0000313" key="2">
    <source>
        <dbReference type="EMBL" id="KAF2236365.1"/>
    </source>
</evidence>
<feature type="region of interest" description="Disordered" evidence="1">
    <location>
        <begin position="848"/>
        <end position="947"/>
    </location>
</feature>